<dbReference type="Gene3D" id="2.120.10.30">
    <property type="entry name" value="TolB, C-terminal domain"/>
    <property type="match status" value="1"/>
</dbReference>
<gene>
    <name evidence="3" type="ORF">ACFSX4_00135</name>
</gene>
<proteinExistence type="predicted"/>
<dbReference type="PANTHER" id="PTHR42776:SF27">
    <property type="entry name" value="DIPEPTIDYL PEPTIDASE FAMILY MEMBER 6"/>
    <property type="match status" value="1"/>
</dbReference>
<name>A0ABW5WR68_9STAP</name>
<dbReference type="PANTHER" id="PTHR42776">
    <property type="entry name" value="SERINE PEPTIDASE S9 FAMILY MEMBER"/>
    <property type="match status" value="1"/>
</dbReference>
<feature type="domain" description="Peptidase S9 prolyl oligopeptidase catalytic" evidence="2">
    <location>
        <begin position="364"/>
        <end position="562"/>
    </location>
</feature>
<dbReference type="Pfam" id="PF00326">
    <property type="entry name" value="Peptidase_S9"/>
    <property type="match status" value="1"/>
</dbReference>
<comment type="caution">
    <text evidence="3">The sequence shown here is derived from an EMBL/GenBank/DDBJ whole genome shotgun (WGS) entry which is preliminary data.</text>
</comment>
<protein>
    <submittedName>
        <fullName evidence="3">Alpha/beta fold hydrolase</fullName>
    </submittedName>
</protein>
<accession>A0ABW5WR68</accession>
<evidence type="ECO:0000313" key="3">
    <source>
        <dbReference type="EMBL" id="MFD2828862.1"/>
    </source>
</evidence>
<dbReference type="InterPro" id="IPR002470">
    <property type="entry name" value="Peptidase_S9A"/>
</dbReference>
<dbReference type="GO" id="GO:0016787">
    <property type="term" value="F:hydrolase activity"/>
    <property type="evidence" value="ECO:0007669"/>
    <property type="project" value="UniProtKB-KW"/>
</dbReference>
<reference evidence="4" key="1">
    <citation type="journal article" date="2019" name="Int. J. Syst. Evol. Microbiol.">
        <title>The Global Catalogue of Microorganisms (GCM) 10K type strain sequencing project: providing services to taxonomists for standard genome sequencing and annotation.</title>
        <authorList>
            <consortium name="The Broad Institute Genomics Platform"/>
            <consortium name="The Broad Institute Genome Sequencing Center for Infectious Disease"/>
            <person name="Wu L."/>
            <person name="Ma J."/>
        </authorList>
    </citation>
    <scope>NUCLEOTIDE SEQUENCE [LARGE SCALE GENOMIC DNA]</scope>
    <source>
        <strain evidence="4">KCTC 33575</strain>
    </source>
</reference>
<evidence type="ECO:0000256" key="1">
    <source>
        <dbReference type="ARBA" id="ARBA00022801"/>
    </source>
</evidence>
<dbReference type="Proteomes" id="UP001597519">
    <property type="component" value="Unassembled WGS sequence"/>
</dbReference>
<evidence type="ECO:0000313" key="4">
    <source>
        <dbReference type="Proteomes" id="UP001597519"/>
    </source>
</evidence>
<dbReference type="SUPFAM" id="SSF82171">
    <property type="entry name" value="DPP6 N-terminal domain-like"/>
    <property type="match status" value="1"/>
</dbReference>
<dbReference type="EMBL" id="JBHUOQ010000001">
    <property type="protein sequence ID" value="MFD2828862.1"/>
    <property type="molecule type" value="Genomic_DNA"/>
</dbReference>
<dbReference type="Gene3D" id="3.40.50.1820">
    <property type="entry name" value="alpha/beta hydrolase"/>
    <property type="match status" value="1"/>
</dbReference>
<organism evidence="3 4">
    <name type="scientific">Corticicoccus populi</name>
    <dbReference type="NCBI Taxonomy" id="1812821"/>
    <lineage>
        <taxon>Bacteria</taxon>
        <taxon>Bacillati</taxon>
        <taxon>Bacillota</taxon>
        <taxon>Bacilli</taxon>
        <taxon>Bacillales</taxon>
        <taxon>Staphylococcaceae</taxon>
        <taxon>Corticicoccus</taxon>
    </lineage>
</organism>
<dbReference type="RefSeq" id="WP_377770340.1">
    <property type="nucleotide sequence ID" value="NZ_JBHUOQ010000001.1"/>
</dbReference>
<dbReference type="InterPro" id="IPR029058">
    <property type="entry name" value="AB_hydrolase_fold"/>
</dbReference>
<evidence type="ECO:0000259" key="2">
    <source>
        <dbReference type="Pfam" id="PF00326"/>
    </source>
</evidence>
<sequence length="565" mass="65733">MTEFIKYLSMKHSKDDNALYYISDETGFRELFKYDLENSESTKVTDEKENVKNFWLFSDGVLIATDVDGNEREQLTLVKKDEKIQVTNQNDYYHHFGVRINGVYYYLRNHKDSDYFELIKNDGEEHVLRQFDTPTAISKKLSDETLLLTKNVTNIDSEVFIYNIENDELKETPLPIGRFKNYHSVSENAGIFVSDYEDGYLNLYSVDKETQSFIKETSFRYDIDHLLLSDDKKTAYLTLNKNGFSKLCKYELFNGILTPLSFKADGVIHSLQETGGNLYILYSGMTEPHAFYQYNEASGDTTKLFGNHELSVPVNTHTQTFPSFDYLDVPYYLYQQDGENIPTIVHVHGGPESSARPEFNELYYRLYKEGYQIAVPNIRGSIGYSKFYIGLDDQEKRLDALEDVVYLRQHLIDQKDASEDNFFIMGRSYGGLMTLLAVTHYPDLWKGAIDIVGISHMRTLLENTPAWRRDHRSYEYGFIGEHDEFFEDIAPLNKSEEVKCPLRIFHSTNDVRVPYSESVQMYEKMKADGQDVELTAYENEGHQYLYTENVDDMNDKLIRFVNSLI</sequence>
<dbReference type="SUPFAM" id="SSF53474">
    <property type="entry name" value="alpha/beta-Hydrolases"/>
    <property type="match status" value="1"/>
</dbReference>
<keyword evidence="4" id="KW-1185">Reference proteome</keyword>
<dbReference type="PRINTS" id="PR00862">
    <property type="entry name" value="PROLIGOPTASE"/>
</dbReference>
<keyword evidence="1 3" id="KW-0378">Hydrolase</keyword>
<dbReference type="InterPro" id="IPR001375">
    <property type="entry name" value="Peptidase_S9_cat"/>
</dbReference>
<dbReference type="InterPro" id="IPR011042">
    <property type="entry name" value="6-blade_b-propeller_TolB-like"/>
</dbReference>